<accession>A0ABT8MZ49</accession>
<dbReference type="SUPFAM" id="SSF55729">
    <property type="entry name" value="Acyl-CoA N-acyltransferases (Nat)"/>
    <property type="match status" value="1"/>
</dbReference>
<dbReference type="PANTHER" id="PTHR43792">
    <property type="entry name" value="GNAT FAMILY, PUTATIVE (AFU_ORTHOLOGUE AFUA_3G00765)-RELATED-RELATED"/>
    <property type="match status" value="1"/>
</dbReference>
<evidence type="ECO:0000313" key="2">
    <source>
        <dbReference type="EMBL" id="MDN7240758.1"/>
    </source>
</evidence>
<reference evidence="2 3" key="1">
    <citation type="submission" date="2023-06" db="EMBL/GenBank/DDBJ databases">
        <title>Novel species in genus Planococcus.</title>
        <authorList>
            <person name="Ning S."/>
        </authorList>
    </citation>
    <scope>NUCLEOTIDE SEQUENCE [LARGE SCALE GENOMIC DNA]</scope>
    <source>
        <strain evidence="2 3">N028</strain>
    </source>
</reference>
<dbReference type="InterPro" id="IPR051531">
    <property type="entry name" value="N-acetyltransferase"/>
</dbReference>
<name>A0ABT8MZ49_9BACL</name>
<dbReference type="PANTHER" id="PTHR43792:SF1">
    <property type="entry name" value="N-ACETYLTRANSFERASE DOMAIN-CONTAINING PROTEIN"/>
    <property type="match status" value="1"/>
</dbReference>
<evidence type="ECO:0000313" key="3">
    <source>
        <dbReference type="Proteomes" id="UP001172055"/>
    </source>
</evidence>
<dbReference type="Gene3D" id="3.40.630.30">
    <property type="match status" value="1"/>
</dbReference>
<comment type="caution">
    <text evidence="2">The sequence shown here is derived from an EMBL/GenBank/DDBJ whole genome shotgun (WGS) entry which is preliminary data.</text>
</comment>
<evidence type="ECO:0000259" key="1">
    <source>
        <dbReference type="PROSITE" id="PS51186"/>
    </source>
</evidence>
<dbReference type="PROSITE" id="PS51186">
    <property type="entry name" value="GNAT"/>
    <property type="match status" value="1"/>
</dbReference>
<proteinExistence type="predicted"/>
<dbReference type="InterPro" id="IPR016181">
    <property type="entry name" value="Acyl_CoA_acyltransferase"/>
</dbReference>
<feature type="domain" description="N-acetyltransferase" evidence="1">
    <location>
        <begin position="12"/>
        <end position="179"/>
    </location>
</feature>
<keyword evidence="3" id="KW-1185">Reference proteome</keyword>
<dbReference type="EMBL" id="JAUJWV010000001">
    <property type="protein sequence ID" value="MDN7240758.1"/>
    <property type="molecule type" value="Genomic_DNA"/>
</dbReference>
<dbReference type="Proteomes" id="UP001172055">
    <property type="component" value="Unassembled WGS sequence"/>
</dbReference>
<sequence length="188" mass="21888">MNKDYIVESQRLGFRRWKESDKIPFAAMNADPEVMKYFPNVLTREESDALIDRFEKHFDEKGYGIWAVERKEDQAFIGFIGLLEVGFDVDFKGATEIGWRLDRSFWKNGYAAEGAEACLKYAFEVLKKNEVYSFTAVLNEPSEAVMRRIGMEKVKEFDHPKIAVESPLRRHVLYRSSLSKETLLQSLQ</sequence>
<dbReference type="Pfam" id="PF13302">
    <property type="entry name" value="Acetyltransf_3"/>
    <property type="match status" value="1"/>
</dbReference>
<dbReference type="RefSeq" id="WP_301722652.1">
    <property type="nucleotide sequence ID" value="NZ_JAUJWV010000001.1"/>
</dbReference>
<dbReference type="InterPro" id="IPR000182">
    <property type="entry name" value="GNAT_dom"/>
</dbReference>
<protein>
    <submittedName>
        <fullName evidence="2">GNAT family N-acetyltransferase</fullName>
    </submittedName>
</protein>
<gene>
    <name evidence="2" type="ORF">QWY14_03105</name>
</gene>
<organism evidence="2 3">
    <name type="scientific">Planococcus shixiaomingii</name>
    <dbReference type="NCBI Taxonomy" id="3058393"/>
    <lineage>
        <taxon>Bacteria</taxon>
        <taxon>Bacillati</taxon>
        <taxon>Bacillota</taxon>
        <taxon>Bacilli</taxon>
        <taxon>Bacillales</taxon>
        <taxon>Caryophanaceae</taxon>
        <taxon>Planococcus</taxon>
    </lineage>
</organism>